<gene>
    <name evidence="2" type="ORF">CRN84_11900</name>
</gene>
<evidence type="ECO:0000256" key="1">
    <source>
        <dbReference type="SAM" id="SignalP"/>
    </source>
</evidence>
<keyword evidence="3" id="KW-1185">Reference proteome</keyword>
<evidence type="ECO:0000313" key="2">
    <source>
        <dbReference type="EMBL" id="PHI29991.1"/>
    </source>
</evidence>
<dbReference type="AlphaFoldDB" id="A0A2C6DMF6"/>
<feature type="signal peptide" evidence="1">
    <location>
        <begin position="1"/>
        <end position="23"/>
    </location>
</feature>
<name>A0A2C6DMF6_9GAMM</name>
<feature type="chain" id="PRO_5012270986" evidence="1">
    <location>
        <begin position="24"/>
        <end position="158"/>
    </location>
</feature>
<sequence>MKRAIFSIWIFFGAMAMSGILAAAPTVTWHDSALASDDKFDISLLKNAEADKKRFVSDTLQRFSMMAESTLLLTWYKAENKNLAYDMRSRLVNAGIDPSLIVMEKKIGGGSSLVNLSIGKDTTVFHTCNYHRQDYKYRDRDKVGCSLDNLRRASVINK</sequence>
<dbReference type="Proteomes" id="UP000224974">
    <property type="component" value="Unassembled WGS sequence"/>
</dbReference>
<proteinExistence type="predicted"/>
<protein>
    <submittedName>
        <fullName evidence="2">Uncharacterized protein</fullName>
    </submittedName>
</protein>
<dbReference type="STRING" id="1111728.GCA_000427805_01686"/>
<reference evidence="3" key="1">
    <citation type="submission" date="2017-09" db="EMBL/GenBank/DDBJ databases">
        <title>FDA dAtabase for Regulatory Grade micrObial Sequences (FDA-ARGOS): Supporting development and validation of Infectious Disease Dx tests.</title>
        <authorList>
            <person name="Minogue T."/>
            <person name="Wolcott M."/>
            <person name="Wasieloski L."/>
            <person name="Aguilar W."/>
            <person name="Moore D."/>
            <person name="Tallon L."/>
            <person name="Sadzewicz L."/>
            <person name="Ott S."/>
            <person name="Zhao X."/>
            <person name="Nagaraj S."/>
            <person name="Vavikolanu K."/>
            <person name="Aluvathingal J."/>
            <person name="Nadendla S."/>
            <person name="Sichtig H."/>
        </authorList>
    </citation>
    <scope>NUCLEOTIDE SEQUENCE [LARGE SCALE GENOMIC DNA]</scope>
    <source>
        <strain evidence="3">FDAARGOS_387</strain>
    </source>
</reference>
<dbReference type="OrthoDB" id="6556053at2"/>
<evidence type="ECO:0000313" key="3">
    <source>
        <dbReference type="Proteomes" id="UP000224974"/>
    </source>
</evidence>
<organism evidence="2 3">
    <name type="scientific">Budvicia aquatica</name>
    <dbReference type="NCBI Taxonomy" id="82979"/>
    <lineage>
        <taxon>Bacteria</taxon>
        <taxon>Pseudomonadati</taxon>
        <taxon>Pseudomonadota</taxon>
        <taxon>Gammaproteobacteria</taxon>
        <taxon>Enterobacterales</taxon>
        <taxon>Budviciaceae</taxon>
        <taxon>Budvicia</taxon>
    </lineage>
</organism>
<dbReference type="EMBL" id="PDDX01000001">
    <property type="protein sequence ID" value="PHI29991.1"/>
    <property type="molecule type" value="Genomic_DNA"/>
</dbReference>
<comment type="caution">
    <text evidence="2">The sequence shown here is derived from an EMBL/GenBank/DDBJ whole genome shotgun (WGS) entry which is preliminary data.</text>
</comment>
<dbReference type="RefSeq" id="WP_029096414.1">
    <property type="nucleotide sequence ID" value="NZ_PDDX01000001.1"/>
</dbReference>
<keyword evidence="1" id="KW-0732">Signal</keyword>
<accession>A0A2C6DMF6</accession>